<reference evidence="4" key="2">
    <citation type="submission" date="2023-05" db="EMBL/GenBank/DDBJ databases">
        <authorList>
            <person name="Schelkunov M.I."/>
        </authorList>
    </citation>
    <scope>NUCLEOTIDE SEQUENCE</scope>
    <source>
        <strain evidence="4">Hsosn_3</strain>
        <tissue evidence="4">Leaf</tissue>
    </source>
</reference>
<dbReference type="Gene3D" id="3.40.50.300">
    <property type="entry name" value="P-loop containing nucleotide triphosphate hydrolases"/>
    <property type="match status" value="1"/>
</dbReference>
<dbReference type="GO" id="GO:0045036">
    <property type="term" value="P:protein targeting to chloroplast"/>
    <property type="evidence" value="ECO:0007669"/>
    <property type="project" value="TreeGrafter"/>
</dbReference>
<evidence type="ECO:0000313" key="5">
    <source>
        <dbReference type="Proteomes" id="UP001237642"/>
    </source>
</evidence>
<dbReference type="PANTHER" id="PTHR10903">
    <property type="entry name" value="GTPASE, IMAP FAMILY MEMBER-RELATED"/>
    <property type="match status" value="1"/>
</dbReference>
<dbReference type="Proteomes" id="UP001237642">
    <property type="component" value="Unassembled WGS sequence"/>
</dbReference>
<evidence type="ECO:0000313" key="4">
    <source>
        <dbReference type="EMBL" id="KAK1352766.1"/>
    </source>
</evidence>
<dbReference type="PROSITE" id="PS51720">
    <property type="entry name" value="G_AIG1"/>
    <property type="match status" value="1"/>
</dbReference>
<dbReference type="SUPFAM" id="SSF52540">
    <property type="entry name" value="P-loop containing nucleoside triphosphate hydrolases"/>
    <property type="match status" value="1"/>
</dbReference>
<keyword evidence="5" id="KW-1185">Reference proteome</keyword>
<proteinExistence type="predicted"/>
<sequence length="551" mass="61848">MSDKIGDLLDSSHDGISDDDFIFSVRKINDGDGNRNNWGEREFFVNWIEQKKKVEKLESLAVKFFRLGQRLGMSSDISSVVGNFSRELIWVAKRQTGLPFELDTARDIALQLEEDRRKVDLDLDLSLNILVLGKSGVGKSCTINSIFGEEKARVDAFEPATASVKEIIGVIDGVKIRVFDTPGLKSSVLEQSFNRCILDSVKKHMKKYPVDIVLYVDRVDALTRSFDDKYLLDTITRSLGSSIWRRVILTLTHASSVPPEGQSTSSFDYDVFVAQQSVHLEEHIGQAAGYRPMVDPVLDLPVCLVENHLSCPKNSHGQKVLPNGKSWTSLLMILCYSMKIISEANSLSKPPHPSAPRKLFGFLIRRLHSLLHPKPFTGKGYDNGEWRGDLALGFNTTLAQISICRSSKVAVQARINNISSAHISLLTSSCKYLALASILPEATSIYKKLNPGVGEKSSGYVYGFWLDNLTPTSDKWLSRRVPNVQTVISSPYCYQLRKTLASYRFDLKCFGERFESDSVVGPLEFDSRQIFSETIMFICKVMFTKARESLW</sequence>
<keyword evidence="2" id="KW-0342">GTP-binding</keyword>
<dbReference type="GO" id="GO:0009707">
    <property type="term" value="C:chloroplast outer membrane"/>
    <property type="evidence" value="ECO:0007669"/>
    <property type="project" value="TreeGrafter"/>
</dbReference>
<feature type="domain" description="AIG1-type G" evidence="3">
    <location>
        <begin position="124"/>
        <end position="356"/>
    </location>
</feature>
<dbReference type="Pfam" id="PF04548">
    <property type="entry name" value="AIG1"/>
    <property type="match status" value="1"/>
</dbReference>
<organism evidence="4 5">
    <name type="scientific">Heracleum sosnowskyi</name>
    <dbReference type="NCBI Taxonomy" id="360622"/>
    <lineage>
        <taxon>Eukaryota</taxon>
        <taxon>Viridiplantae</taxon>
        <taxon>Streptophyta</taxon>
        <taxon>Embryophyta</taxon>
        <taxon>Tracheophyta</taxon>
        <taxon>Spermatophyta</taxon>
        <taxon>Magnoliopsida</taxon>
        <taxon>eudicotyledons</taxon>
        <taxon>Gunneridae</taxon>
        <taxon>Pentapetalae</taxon>
        <taxon>asterids</taxon>
        <taxon>campanulids</taxon>
        <taxon>Apiales</taxon>
        <taxon>Apiaceae</taxon>
        <taxon>Apioideae</taxon>
        <taxon>apioid superclade</taxon>
        <taxon>Tordylieae</taxon>
        <taxon>Tordyliinae</taxon>
        <taxon>Heracleum</taxon>
    </lineage>
</organism>
<dbReference type="EMBL" id="JAUIZM010000015">
    <property type="protein sequence ID" value="KAK1352766.1"/>
    <property type="molecule type" value="Genomic_DNA"/>
</dbReference>
<accession>A0AAD8GRI6</accession>
<reference evidence="4" key="1">
    <citation type="submission" date="2023-02" db="EMBL/GenBank/DDBJ databases">
        <title>Genome of toxic invasive species Heracleum sosnowskyi carries increased number of genes despite the absence of recent whole-genome duplications.</title>
        <authorList>
            <person name="Schelkunov M."/>
            <person name="Shtratnikova V."/>
            <person name="Makarenko M."/>
            <person name="Klepikova A."/>
            <person name="Omelchenko D."/>
            <person name="Novikova G."/>
            <person name="Obukhova E."/>
            <person name="Bogdanov V."/>
            <person name="Penin A."/>
            <person name="Logacheva M."/>
        </authorList>
    </citation>
    <scope>NUCLEOTIDE SEQUENCE</scope>
    <source>
        <strain evidence="4">Hsosn_3</strain>
        <tissue evidence="4">Leaf</tissue>
    </source>
</reference>
<keyword evidence="1" id="KW-0547">Nucleotide-binding</keyword>
<gene>
    <name evidence="4" type="ORF">POM88_053197</name>
</gene>
<dbReference type="InterPro" id="IPR027417">
    <property type="entry name" value="P-loop_NTPase"/>
</dbReference>
<protein>
    <recommendedName>
        <fullName evidence="3">AIG1-type G domain-containing protein</fullName>
    </recommendedName>
</protein>
<dbReference type="PANTHER" id="PTHR10903:SF120">
    <property type="entry name" value="TRANSLOCASE OF CHLOROPLAST 159, CHLOROPLASTIC"/>
    <property type="match status" value="1"/>
</dbReference>
<name>A0AAD8GRI6_9APIA</name>
<comment type="caution">
    <text evidence="4">The sequence shown here is derived from an EMBL/GenBank/DDBJ whole genome shotgun (WGS) entry which is preliminary data.</text>
</comment>
<dbReference type="InterPro" id="IPR006703">
    <property type="entry name" value="G_AIG1"/>
</dbReference>
<evidence type="ECO:0000256" key="1">
    <source>
        <dbReference type="ARBA" id="ARBA00022741"/>
    </source>
</evidence>
<dbReference type="InterPro" id="IPR045058">
    <property type="entry name" value="GIMA/IAN/Toc"/>
</dbReference>
<evidence type="ECO:0000256" key="2">
    <source>
        <dbReference type="ARBA" id="ARBA00023134"/>
    </source>
</evidence>
<evidence type="ECO:0000259" key="3">
    <source>
        <dbReference type="PROSITE" id="PS51720"/>
    </source>
</evidence>
<dbReference type="AlphaFoldDB" id="A0AAD8GRI6"/>
<dbReference type="GO" id="GO:0005525">
    <property type="term" value="F:GTP binding"/>
    <property type="evidence" value="ECO:0007669"/>
    <property type="project" value="UniProtKB-KW"/>
</dbReference>